<gene>
    <name evidence="3" type="ORF">RRG08_059269</name>
</gene>
<evidence type="ECO:0000313" key="3">
    <source>
        <dbReference type="EMBL" id="KAK3736741.1"/>
    </source>
</evidence>
<feature type="compositionally biased region" description="Low complexity" evidence="1">
    <location>
        <begin position="61"/>
        <end position="81"/>
    </location>
</feature>
<evidence type="ECO:0000259" key="2">
    <source>
        <dbReference type="PROSITE" id="PS50888"/>
    </source>
</evidence>
<feature type="compositionally biased region" description="Polar residues" evidence="1">
    <location>
        <begin position="26"/>
        <end position="39"/>
    </location>
</feature>
<feature type="compositionally biased region" description="Low complexity" evidence="1">
    <location>
        <begin position="390"/>
        <end position="407"/>
    </location>
</feature>
<dbReference type="GO" id="GO:0007423">
    <property type="term" value="P:sensory organ development"/>
    <property type="evidence" value="ECO:0007669"/>
    <property type="project" value="TreeGrafter"/>
</dbReference>
<feature type="compositionally biased region" description="Basic residues" evidence="1">
    <location>
        <begin position="93"/>
        <end position="105"/>
    </location>
</feature>
<dbReference type="GO" id="GO:0005634">
    <property type="term" value="C:nucleus"/>
    <property type="evidence" value="ECO:0007669"/>
    <property type="project" value="TreeGrafter"/>
</dbReference>
<feature type="domain" description="BHLH" evidence="2">
    <location>
        <begin position="117"/>
        <end position="168"/>
    </location>
</feature>
<name>A0AAE0Y885_9GAST</name>
<keyword evidence="4" id="KW-1185">Reference proteome</keyword>
<accession>A0AAE0Y885</accession>
<dbReference type="InterPro" id="IPR011598">
    <property type="entry name" value="bHLH_dom"/>
</dbReference>
<dbReference type="PANTHER" id="PTHR19290">
    <property type="entry name" value="BASIC HELIX-LOOP-HELIX PROTEIN NEUROGENIN-RELATED"/>
    <property type="match status" value="1"/>
</dbReference>
<dbReference type="GO" id="GO:0061564">
    <property type="term" value="P:axon development"/>
    <property type="evidence" value="ECO:0007669"/>
    <property type="project" value="TreeGrafter"/>
</dbReference>
<dbReference type="GO" id="GO:0000981">
    <property type="term" value="F:DNA-binding transcription factor activity, RNA polymerase II-specific"/>
    <property type="evidence" value="ECO:0007669"/>
    <property type="project" value="TreeGrafter"/>
</dbReference>
<dbReference type="Pfam" id="PF00010">
    <property type="entry name" value="HLH"/>
    <property type="match status" value="1"/>
</dbReference>
<feature type="compositionally biased region" description="Polar residues" evidence="1">
    <location>
        <begin position="416"/>
        <end position="434"/>
    </location>
</feature>
<dbReference type="PROSITE" id="PS50888">
    <property type="entry name" value="BHLH"/>
    <property type="match status" value="1"/>
</dbReference>
<dbReference type="GO" id="GO:0070888">
    <property type="term" value="F:E-box binding"/>
    <property type="evidence" value="ECO:0007669"/>
    <property type="project" value="TreeGrafter"/>
</dbReference>
<dbReference type="AlphaFoldDB" id="A0AAE0Y885"/>
<dbReference type="Gene3D" id="4.10.280.10">
    <property type="entry name" value="Helix-loop-helix DNA-binding domain"/>
    <property type="match status" value="1"/>
</dbReference>
<dbReference type="PANTHER" id="PTHR19290:SF163">
    <property type="entry name" value="BASIC HELIX-LOOP-HELIX NEURAL TRANSCRIPTION FACTOR TAP"/>
    <property type="match status" value="1"/>
</dbReference>
<dbReference type="SUPFAM" id="SSF47459">
    <property type="entry name" value="HLH, helix-loop-helix DNA-binding domain"/>
    <property type="match status" value="1"/>
</dbReference>
<evidence type="ECO:0000256" key="1">
    <source>
        <dbReference type="SAM" id="MobiDB-lite"/>
    </source>
</evidence>
<dbReference type="InterPro" id="IPR050359">
    <property type="entry name" value="bHLH_transcription_factors"/>
</dbReference>
<dbReference type="Proteomes" id="UP001283361">
    <property type="component" value="Unassembled WGS sequence"/>
</dbReference>
<sequence>MLLNLSPESPAFDQHYFSDQYSSDMETMSVSTDDQSPLQGSFMDMALGSSPAALDGSPENQQQQHQQGQQHQLQQQPGEQESATAATGQVNALKKKRIRKTRAKIKSPELIQKLKKNRRQRANDRERNRMHGLNEALEVLRTTLPNSTDAKMTKIETLRYACNYISALAASVQLLGQRGEKGMPCTELPNPDDYAFMLNFQYGSENSYEGSGGSGRCTVDEGSMLGEASPHMGFGAADGLDQVTCSRVSPGCIPGGDGAGPDTRQLYDCRQQYIEDDFCSNMSGSNSNNTHVGILNQMNHHQQNILQPMPLSDNQEALANNFLTPPPKSPYLTQNQPHDTHQQHQRQLQMSNTPFSFFLANQSRARHAHLSFDQSTVGVPSPRGGHSFDSFFQPPSSPSSTSQPGGTLTAAAASPGYNTPPTSPVNHNGNSIGNNCIPAARQPHSAQLQVMAKAAASASSNLMVLQQHHQHSQMHQQHLKHQTFPSSLQQIMPGFSSKPAQAVPSLFL</sequence>
<dbReference type="GO" id="GO:0045944">
    <property type="term" value="P:positive regulation of transcription by RNA polymerase II"/>
    <property type="evidence" value="ECO:0007669"/>
    <property type="project" value="TreeGrafter"/>
</dbReference>
<feature type="region of interest" description="Disordered" evidence="1">
    <location>
        <begin position="26"/>
        <end position="107"/>
    </location>
</feature>
<dbReference type="EMBL" id="JAWDGP010006692">
    <property type="protein sequence ID" value="KAK3736741.1"/>
    <property type="molecule type" value="Genomic_DNA"/>
</dbReference>
<dbReference type="SMART" id="SM00353">
    <property type="entry name" value="HLH"/>
    <property type="match status" value="1"/>
</dbReference>
<dbReference type="GO" id="GO:0046983">
    <property type="term" value="F:protein dimerization activity"/>
    <property type="evidence" value="ECO:0007669"/>
    <property type="project" value="InterPro"/>
</dbReference>
<protein>
    <recommendedName>
        <fullName evidence="2">BHLH domain-containing protein</fullName>
    </recommendedName>
</protein>
<comment type="caution">
    <text evidence="3">The sequence shown here is derived from an EMBL/GenBank/DDBJ whole genome shotgun (WGS) entry which is preliminary data.</text>
</comment>
<feature type="region of interest" description="Disordered" evidence="1">
    <location>
        <begin position="319"/>
        <end position="348"/>
    </location>
</feature>
<feature type="region of interest" description="Disordered" evidence="1">
    <location>
        <begin position="374"/>
        <end position="438"/>
    </location>
</feature>
<dbReference type="InterPro" id="IPR036638">
    <property type="entry name" value="HLH_DNA-bd_sf"/>
</dbReference>
<organism evidence="3 4">
    <name type="scientific">Elysia crispata</name>
    <name type="common">lettuce slug</name>
    <dbReference type="NCBI Taxonomy" id="231223"/>
    <lineage>
        <taxon>Eukaryota</taxon>
        <taxon>Metazoa</taxon>
        <taxon>Spiralia</taxon>
        <taxon>Lophotrochozoa</taxon>
        <taxon>Mollusca</taxon>
        <taxon>Gastropoda</taxon>
        <taxon>Heterobranchia</taxon>
        <taxon>Euthyneura</taxon>
        <taxon>Panpulmonata</taxon>
        <taxon>Sacoglossa</taxon>
        <taxon>Placobranchoidea</taxon>
        <taxon>Plakobranchidae</taxon>
        <taxon>Elysia</taxon>
    </lineage>
</organism>
<proteinExistence type="predicted"/>
<reference evidence="3" key="1">
    <citation type="journal article" date="2023" name="G3 (Bethesda)">
        <title>A reference genome for the long-term kleptoplast-retaining sea slug Elysia crispata morphotype clarki.</title>
        <authorList>
            <person name="Eastman K.E."/>
            <person name="Pendleton A.L."/>
            <person name="Shaikh M.A."/>
            <person name="Suttiyut T."/>
            <person name="Ogas R."/>
            <person name="Tomko P."/>
            <person name="Gavelis G."/>
            <person name="Widhalm J.R."/>
            <person name="Wisecaver J.H."/>
        </authorList>
    </citation>
    <scope>NUCLEOTIDE SEQUENCE</scope>
    <source>
        <strain evidence="3">ECLA1</strain>
    </source>
</reference>
<evidence type="ECO:0000313" key="4">
    <source>
        <dbReference type="Proteomes" id="UP001283361"/>
    </source>
</evidence>